<dbReference type="GO" id="GO:0070143">
    <property type="term" value="P:mitochondrial alanyl-tRNA aminoacylation"/>
    <property type="evidence" value="ECO:0007669"/>
    <property type="project" value="UniProtKB-UniRule"/>
</dbReference>
<comment type="subunit">
    <text evidence="12">Monomer.</text>
</comment>
<keyword evidence="12" id="KW-0963">Cytoplasm</keyword>
<keyword evidence="13" id="KW-0175">Coiled coil</keyword>
<evidence type="ECO:0000256" key="2">
    <source>
        <dbReference type="ARBA" id="ARBA00022555"/>
    </source>
</evidence>
<keyword evidence="12" id="KW-0496">Mitochondrion</keyword>
<dbReference type="FunFam" id="3.10.310.40:FF:000001">
    <property type="entry name" value="Alanine--tRNA ligase"/>
    <property type="match status" value="1"/>
</dbReference>
<dbReference type="GO" id="GO:0008270">
    <property type="term" value="F:zinc ion binding"/>
    <property type="evidence" value="ECO:0007669"/>
    <property type="project" value="UniProtKB-UniRule"/>
</dbReference>
<keyword evidence="6 12" id="KW-0862">Zinc</keyword>
<dbReference type="SMART" id="SM00863">
    <property type="entry name" value="tRNA_SAD"/>
    <property type="match status" value="1"/>
</dbReference>
<dbReference type="STRING" id="307507.A0A2V0NM86"/>
<feature type="binding site" evidence="12">
    <location>
        <position position="282"/>
    </location>
    <ligand>
        <name>Zn(2+)</name>
        <dbReference type="ChEBI" id="CHEBI:29105"/>
    </ligand>
</feature>
<dbReference type="Proteomes" id="UP000247498">
    <property type="component" value="Unassembled WGS sequence"/>
</dbReference>
<evidence type="ECO:0000256" key="14">
    <source>
        <dbReference type="SAM" id="MobiDB-lite"/>
    </source>
</evidence>
<dbReference type="InterPro" id="IPR003156">
    <property type="entry name" value="DHHA1_dom"/>
</dbReference>
<dbReference type="InterPro" id="IPR018165">
    <property type="entry name" value="Ala-tRNA-synth_IIc_core"/>
</dbReference>
<comment type="caution">
    <text evidence="16">The sequence shown here is derived from an EMBL/GenBank/DDBJ whole genome shotgun (WGS) entry which is preliminary data.</text>
</comment>
<evidence type="ECO:0000256" key="9">
    <source>
        <dbReference type="ARBA" id="ARBA00022917"/>
    </source>
</evidence>
<evidence type="ECO:0000256" key="1">
    <source>
        <dbReference type="ARBA" id="ARBA00008429"/>
    </source>
</evidence>
<dbReference type="InParanoid" id="A0A2V0NM86"/>
<feature type="binding site" evidence="12">
    <location>
        <position position="388"/>
    </location>
    <ligand>
        <name>Zn(2+)</name>
        <dbReference type="ChEBI" id="CHEBI:29105"/>
    </ligand>
</feature>
<dbReference type="Pfam" id="PF02272">
    <property type="entry name" value="DHHA1"/>
    <property type="match status" value="1"/>
</dbReference>
<dbReference type="GO" id="GO:0002161">
    <property type="term" value="F:aminoacyl-tRNA deacylase activity"/>
    <property type="evidence" value="ECO:0007669"/>
    <property type="project" value="TreeGrafter"/>
</dbReference>
<keyword evidence="10" id="KW-0809">Transit peptide</keyword>
<dbReference type="FunCoup" id="A0A2V0NM86">
    <property type="interactions" value="684"/>
</dbReference>
<dbReference type="Gene3D" id="6.10.250.550">
    <property type="match status" value="1"/>
</dbReference>
<evidence type="ECO:0000256" key="11">
    <source>
        <dbReference type="ARBA" id="ARBA00023146"/>
    </source>
</evidence>
<evidence type="ECO:0000313" key="17">
    <source>
        <dbReference type="Proteomes" id="UP000247498"/>
    </source>
</evidence>
<evidence type="ECO:0000256" key="10">
    <source>
        <dbReference type="ARBA" id="ARBA00022946"/>
    </source>
</evidence>
<name>A0A2V0NM86_9CHLO</name>
<keyword evidence="4 12" id="KW-0479">Metal-binding</keyword>
<dbReference type="SUPFAM" id="SSF101353">
    <property type="entry name" value="Putative anticodon-binding domain of alanyl-tRNA synthetase (AlaRS)"/>
    <property type="match status" value="1"/>
</dbReference>
<keyword evidence="3 12" id="KW-0436">Ligase</keyword>
<dbReference type="GO" id="GO:0000049">
    <property type="term" value="F:tRNA binding"/>
    <property type="evidence" value="ECO:0007669"/>
    <property type="project" value="UniProtKB-KW"/>
</dbReference>
<dbReference type="Pfam" id="PF01411">
    <property type="entry name" value="tRNA-synt_2c"/>
    <property type="match status" value="1"/>
</dbReference>
<dbReference type="Gene3D" id="3.30.980.10">
    <property type="entry name" value="Threonyl-trna Synthetase, Chain A, domain 2"/>
    <property type="match status" value="1"/>
</dbReference>
<accession>A0A2V0NM86</accession>
<dbReference type="OrthoDB" id="2423964at2759"/>
<evidence type="ECO:0000256" key="7">
    <source>
        <dbReference type="ARBA" id="ARBA00022840"/>
    </source>
</evidence>
<feature type="binding site" evidence="12">
    <location>
        <position position="384"/>
    </location>
    <ligand>
        <name>Zn(2+)</name>
        <dbReference type="ChEBI" id="CHEBI:29105"/>
    </ligand>
</feature>
<evidence type="ECO:0000256" key="4">
    <source>
        <dbReference type="ARBA" id="ARBA00022723"/>
    </source>
</evidence>
<evidence type="ECO:0000256" key="13">
    <source>
        <dbReference type="SAM" id="Coils"/>
    </source>
</evidence>
<protein>
    <recommendedName>
        <fullName evidence="12">Alanine--tRNA ligase</fullName>
        <ecNumber evidence="12">6.1.1.7</ecNumber>
    </recommendedName>
    <alternativeName>
        <fullName evidence="12">Alanyl-tRNA synthetase</fullName>
        <shortName evidence="12">AlaRS</shortName>
    </alternativeName>
</protein>
<keyword evidence="2 12" id="KW-0820">tRNA-binding</keyword>
<gene>
    <name evidence="16" type="ORF">Rsub_01299</name>
</gene>
<comment type="domain">
    <text evidence="12">Consists of three domains; the N-terminal catalytic domain, the editing domain and the C-terminal C-Ala domain. The editing domain removes incorrectly charged amino acids, while the C-Ala domain, along with tRNA(Ala), serves as a bridge to cooperatively bring together the editing and aminoacylation centers thus stimulating deacylation of misacylated tRNAs.</text>
</comment>
<keyword evidence="17" id="KW-1185">Reference proteome</keyword>
<evidence type="ECO:0000256" key="3">
    <source>
        <dbReference type="ARBA" id="ARBA00022598"/>
    </source>
</evidence>
<evidence type="ECO:0000313" key="16">
    <source>
        <dbReference type="EMBL" id="GBF88584.1"/>
    </source>
</evidence>
<feature type="coiled-coil region" evidence="13">
    <location>
        <begin position="450"/>
        <end position="477"/>
    </location>
</feature>
<dbReference type="EMBL" id="BDRX01000005">
    <property type="protein sequence ID" value="GBF88584.1"/>
    <property type="molecule type" value="Genomic_DNA"/>
</dbReference>
<keyword evidence="7 12" id="KW-0067">ATP-binding</keyword>
<evidence type="ECO:0000256" key="5">
    <source>
        <dbReference type="ARBA" id="ARBA00022741"/>
    </source>
</evidence>
<dbReference type="FunFam" id="3.30.54.20:FF:000001">
    <property type="entry name" value="Alanine--tRNA ligase"/>
    <property type="match status" value="1"/>
</dbReference>
<comment type="similarity">
    <text evidence="1">Belongs to the class-II aminoacyl-tRNA synthetase family. Alax-L subfamily.</text>
</comment>
<dbReference type="InterPro" id="IPR018163">
    <property type="entry name" value="Thr/Ala-tRNA-synth_IIc_edit"/>
</dbReference>
<dbReference type="GO" id="GO:0005524">
    <property type="term" value="F:ATP binding"/>
    <property type="evidence" value="ECO:0007669"/>
    <property type="project" value="UniProtKB-UniRule"/>
</dbReference>
<dbReference type="GO" id="GO:0004813">
    <property type="term" value="F:alanine-tRNA ligase activity"/>
    <property type="evidence" value="ECO:0007669"/>
    <property type="project" value="UniProtKB-UniRule"/>
</dbReference>
<dbReference type="Gene3D" id="3.10.310.40">
    <property type="match status" value="1"/>
</dbReference>
<keyword evidence="8 12" id="KW-0694">RNA-binding</keyword>
<dbReference type="InterPro" id="IPR023033">
    <property type="entry name" value="Ala_tRNA_ligase_euk/bac"/>
</dbReference>
<dbReference type="InterPro" id="IPR018164">
    <property type="entry name" value="Ala-tRNA-synth_IIc_N"/>
</dbReference>
<comment type="subcellular location">
    <subcellularLocation>
        <location evidence="12">Mitochondrion</location>
    </subcellularLocation>
    <subcellularLocation>
        <location evidence="12">Cytoplasm</location>
    </subcellularLocation>
</comment>
<dbReference type="GO" id="GO:0005829">
    <property type="term" value="C:cytosol"/>
    <property type="evidence" value="ECO:0007669"/>
    <property type="project" value="TreeGrafter"/>
</dbReference>
<dbReference type="Gene3D" id="2.40.30.130">
    <property type="match status" value="1"/>
</dbReference>
<dbReference type="SUPFAM" id="SSF55186">
    <property type="entry name" value="ThrRS/AlaRS common domain"/>
    <property type="match status" value="1"/>
</dbReference>
<dbReference type="InterPro" id="IPR009000">
    <property type="entry name" value="Transl_B-barrel_sf"/>
</dbReference>
<feature type="compositionally biased region" description="Low complexity" evidence="14">
    <location>
        <begin position="211"/>
        <end position="230"/>
    </location>
</feature>
<dbReference type="InterPro" id="IPR012947">
    <property type="entry name" value="tRNA_SAD"/>
</dbReference>
<sequence>MKGRLVGIKGAFLAEVAREAVALSAACDPQVSANAQRVFDELAREEEAFSLTLSKGQKLLDELLDAAAAAAAKGGGKGKGGGRGAVSGADAFLLYDSYGFPVELTVELAEARGVEVDMAGFDAAMEAQRARSKASRAEVDLTAGGTLNALAGEVGPTEFVGYTSIEGAARVVGLVVEGAAADEAREGDRVDVLLDRTPFYAESGGQVGDRGLLQAAPGQSGAAQGSPGQSGAALLEVTDVQKAAGGRLFVHSATVASGALRVGDAVSARVDERLRRRVRAHHTATHLLQSALKRVLGPDTCQQGSLVTADRLRFDFNLGRPMTPAEVAAVEALVNGWVSEAAPAVTTVMALAEARAAGATAMFGEKYEDDVRVVDVPGISMELCGGTHVSNTSEIGAFKVVSEGGIASGVRRIEAVAGAAAVEYLDSVDGVVRQLAGSLKARPEELPGRVSALQEDLKAAAKAVAELRAQLAVAKSAALAGAAERTPGGAAVLVAELEGVDARALGEAAGSLLASLGDPAAVLLATASPDGKANFVCALSPGAVAAGLQAGKVVGQVAKVCGGGGGGKPALAQAGGKDAGKLPEALAVARDALMGGLP</sequence>
<feature type="region of interest" description="Disordered" evidence="14">
    <location>
        <begin position="210"/>
        <end position="230"/>
    </location>
</feature>
<keyword evidence="11 12" id="KW-0030">Aminoacyl-tRNA synthetase</keyword>
<dbReference type="PANTHER" id="PTHR11777">
    <property type="entry name" value="ALANYL-TRNA SYNTHETASE"/>
    <property type="match status" value="1"/>
</dbReference>
<organism evidence="16 17">
    <name type="scientific">Raphidocelis subcapitata</name>
    <dbReference type="NCBI Taxonomy" id="307507"/>
    <lineage>
        <taxon>Eukaryota</taxon>
        <taxon>Viridiplantae</taxon>
        <taxon>Chlorophyta</taxon>
        <taxon>core chlorophytes</taxon>
        <taxon>Chlorophyceae</taxon>
        <taxon>CS clade</taxon>
        <taxon>Sphaeropleales</taxon>
        <taxon>Selenastraceae</taxon>
        <taxon>Raphidocelis</taxon>
    </lineage>
</organism>
<dbReference type="FunFam" id="3.30.980.10:FF:000004">
    <property type="entry name" value="Alanine--tRNA ligase, cytoplasmic"/>
    <property type="match status" value="1"/>
</dbReference>
<dbReference type="AlphaFoldDB" id="A0A2V0NM86"/>
<dbReference type="PROSITE" id="PS50860">
    <property type="entry name" value="AA_TRNA_LIGASE_II_ALA"/>
    <property type="match status" value="1"/>
</dbReference>
<reference evidence="16 17" key="1">
    <citation type="journal article" date="2018" name="Sci. Rep.">
        <title>Raphidocelis subcapitata (=Pseudokirchneriella subcapitata) provides an insight into genome evolution and environmental adaptations in the Sphaeropleales.</title>
        <authorList>
            <person name="Suzuki S."/>
            <person name="Yamaguchi H."/>
            <person name="Nakajima N."/>
            <person name="Kawachi M."/>
        </authorList>
    </citation>
    <scope>NUCLEOTIDE SEQUENCE [LARGE SCALE GENOMIC DNA]</scope>
    <source>
        <strain evidence="16 17">NIES-35</strain>
    </source>
</reference>
<dbReference type="Pfam" id="PF07973">
    <property type="entry name" value="tRNA_SAD"/>
    <property type="match status" value="1"/>
</dbReference>
<dbReference type="HAMAP" id="MF_00036_B">
    <property type="entry name" value="Ala_tRNA_synth_B"/>
    <property type="match status" value="1"/>
</dbReference>
<evidence type="ECO:0000256" key="8">
    <source>
        <dbReference type="ARBA" id="ARBA00022884"/>
    </source>
</evidence>
<dbReference type="PANTHER" id="PTHR11777:SF9">
    <property type="entry name" value="ALANINE--TRNA LIGASE, CYTOPLASMIC"/>
    <property type="match status" value="1"/>
</dbReference>
<evidence type="ECO:0000256" key="12">
    <source>
        <dbReference type="HAMAP-Rule" id="MF_03133"/>
    </source>
</evidence>
<dbReference type="EC" id="6.1.1.7" evidence="12"/>
<dbReference type="Gene3D" id="3.30.54.20">
    <property type="match status" value="1"/>
</dbReference>
<dbReference type="GO" id="GO:0005739">
    <property type="term" value="C:mitochondrion"/>
    <property type="evidence" value="ECO:0007669"/>
    <property type="project" value="UniProtKB-SubCell"/>
</dbReference>
<keyword evidence="5 12" id="KW-0547">Nucleotide-binding</keyword>
<dbReference type="InterPro" id="IPR018162">
    <property type="entry name" value="Ala-tRNA-ligase_IIc_anticod-bd"/>
</dbReference>
<evidence type="ECO:0000259" key="15">
    <source>
        <dbReference type="PROSITE" id="PS50860"/>
    </source>
</evidence>
<proteinExistence type="inferred from homology"/>
<dbReference type="SUPFAM" id="SSF50447">
    <property type="entry name" value="Translation proteins"/>
    <property type="match status" value="1"/>
</dbReference>
<comment type="function">
    <text evidence="12">Catalyzes the attachment of alanine to tRNA(Ala) in a two-step reaction: alanine is first activated by ATP to form Ala-AMP and then transferred to the acceptor end of tRNA(Ala). Also edits incorrectly charged tRNA(Ala) via its editing domain.</text>
</comment>
<keyword evidence="9 12" id="KW-0648">Protein biosynthesis</keyword>
<feature type="binding site" evidence="12">
    <location>
        <position position="286"/>
    </location>
    <ligand>
        <name>Zn(2+)</name>
        <dbReference type="ChEBI" id="CHEBI:29105"/>
    </ligand>
</feature>
<comment type="cofactor">
    <cofactor evidence="12">
        <name>Zn(2+)</name>
        <dbReference type="ChEBI" id="CHEBI:29105"/>
    </cofactor>
    <text evidence="12">Binds 1 zinc ion per subunit.</text>
</comment>
<feature type="domain" description="Alanyl-transfer RNA synthetases family profile" evidence="15">
    <location>
        <begin position="1"/>
        <end position="427"/>
    </location>
</feature>
<comment type="catalytic activity">
    <reaction evidence="12">
        <text>tRNA(Ala) + L-alanine + ATP = L-alanyl-tRNA(Ala) + AMP + diphosphate</text>
        <dbReference type="Rhea" id="RHEA:12540"/>
        <dbReference type="Rhea" id="RHEA-COMP:9657"/>
        <dbReference type="Rhea" id="RHEA-COMP:9923"/>
        <dbReference type="ChEBI" id="CHEBI:30616"/>
        <dbReference type="ChEBI" id="CHEBI:33019"/>
        <dbReference type="ChEBI" id="CHEBI:57972"/>
        <dbReference type="ChEBI" id="CHEBI:78442"/>
        <dbReference type="ChEBI" id="CHEBI:78497"/>
        <dbReference type="ChEBI" id="CHEBI:456215"/>
        <dbReference type="EC" id="6.1.1.7"/>
    </reaction>
</comment>
<evidence type="ECO:0000256" key="6">
    <source>
        <dbReference type="ARBA" id="ARBA00022833"/>
    </source>
</evidence>
<dbReference type="InterPro" id="IPR050058">
    <property type="entry name" value="Ala-tRNA_ligase"/>
</dbReference>